<dbReference type="Proteomes" id="UP000249936">
    <property type="component" value="Unassembled WGS sequence"/>
</dbReference>
<evidence type="ECO:0000256" key="2">
    <source>
        <dbReference type="ARBA" id="ARBA00004496"/>
    </source>
</evidence>
<keyword evidence="13" id="KW-0460">Magnesium</keyword>
<comment type="subcellular location">
    <subcellularLocation>
        <location evidence="2">Cytoplasm</location>
    </subcellularLocation>
</comment>
<dbReference type="AlphaFoldDB" id="A0A2X1PLZ8"/>
<comment type="similarity">
    <text evidence="3">Belongs to the phenylalanyl-tRNA synthetase beta subunit family. Type 1 subfamily.</text>
</comment>
<evidence type="ECO:0000256" key="1">
    <source>
        <dbReference type="ARBA" id="ARBA00001946"/>
    </source>
</evidence>
<evidence type="ECO:0000256" key="15">
    <source>
        <dbReference type="ARBA" id="ARBA00022917"/>
    </source>
</evidence>
<sequence>MAKTFVFEILWNAIAARNVVQAKEISKFPANRRDLALVVADSVPAGELIAACKQAGGEKLVQVNLFDVYQGVGVAEGYKSLAISLIVQDNEKTLEDEEINAVISAVLAEVKQRFNAELRD</sequence>
<dbReference type="GO" id="GO:0004826">
    <property type="term" value="F:phenylalanine-tRNA ligase activity"/>
    <property type="evidence" value="ECO:0007669"/>
    <property type="project" value="UniProtKB-EC"/>
</dbReference>
<dbReference type="GO" id="GO:0000049">
    <property type="term" value="F:tRNA binding"/>
    <property type="evidence" value="ECO:0007669"/>
    <property type="project" value="UniProtKB-KW"/>
</dbReference>
<accession>A0A2X1PLZ8</accession>
<dbReference type="EMBL" id="UASK01000008">
    <property type="protein sequence ID" value="SPX42621.1"/>
    <property type="molecule type" value="Genomic_DNA"/>
</dbReference>
<dbReference type="InterPro" id="IPR005121">
    <property type="entry name" value="Fdx_antiC-bd"/>
</dbReference>
<dbReference type="PROSITE" id="PS51447">
    <property type="entry name" value="FDX_ACB"/>
    <property type="match status" value="1"/>
</dbReference>
<dbReference type="Pfam" id="PF03147">
    <property type="entry name" value="FDX-ACB"/>
    <property type="match status" value="1"/>
</dbReference>
<keyword evidence="11" id="KW-0547">Nucleotide-binding</keyword>
<proteinExistence type="inferred from homology"/>
<dbReference type="InterPro" id="IPR036690">
    <property type="entry name" value="Fdx_antiC-bd_sf"/>
</dbReference>
<dbReference type="GO" id="GO:0005737">
    <property type="term" value="C:cytoplasm"/>
    <property type="evidence" value="ECO:0007669"/>
    <property type="project" value="UniProtKB-SubCell"/>
</dbReference>
<comment type="cofactor">
    <cofactor evidence="1">
        <name>Mg(2+)</name>
        <dbReference type="ChEBI" id="CHEBI:18420"/>
    </cofactor>
</comment>
<dbReference type="Gene3D" id="3.30.70.380">
    <property type="entry name" value="Ferrodoxin-fold anticodon-binding domain"/>
    <property type="match status" value="1"/>
</dbReference>
<evidence type="ECO:0000256" key="14">
    <source>
        <dbReference type="ARBA" id="ARBA00022884"/>
    </source>
</evidence>
<dbReference type="GO" id="GO:0005524">
    <property type="term" value="F:ATP binding"/>
    <property type="evidence" value="ECO:0007669"/>
    <property type="project" value="UniProtKB-KW"/>
</dbReference>
<evidence type="ECO:0000256" key="13">
    <source>
        <dbReference type="ARBA" id="ARBA00022842"/>
    </source>
</evidence>
<evidence type="ECO:0000313" key="21">
    <source>
        <dbReference type="Proteomes" id="UP000249936"/>
    </source>
</evidence>
<comment type="subunit">
    <text evidence="4">Tetramer of two alpha and two beta subunits.</text>
</comment>
<evidence type="ECO:0000256" key="12">
    <source>
        <dbReference type="ARBA" id="ARBA00022840"/>
    </source>
</evidence>
<dbReference type="GO" id="GO:0046872">
    <property type="term" value="F:metal ion binding"/>
    <property type="evidence" value="ECO:0007669"/>
    <property type="project" value="UniProtKB-KW"/>
</dbReference>
<dbReference type="SUPFAM" id="SSF54991">
    <property type="entry name" value="Anticodon-binding domain of PheRS"/>
    <property type="match status" value="1"/>
</dbReference>
<evidence type="ECO:0000256" key="4">
    <source>
        <dbReference type="ARBA" id="ARBA00011209"/>
    </source>
</evidence>
<evidence type="ECO:0000256" key="3">
    <source>
        <dbReference type="ARBA" id="ARBA00008653"/>
    </source>
</evidence>
<protein>
    <recommendedName>
        <fullName evidence="6">Phenylalanine--tRNA ligase beta subunit</fullName>
        <ecNumber evidence="5">6.1.1.20</ecNumber>
    </recommendedName>
    <alternativeName>
        <fullName evidence="17">Phenylalanyl-tRNA synthetase beta subunit</fullName>
    </alternativeName>
</protein>
<evidence type="ECO:0000256" key="10">
    <source>
        <dbReference type="ARBA" id="ARBA00022723"/>
    </source>
</evidence>
<comment type="catalytic activity">
    <reaction evidence="18">
        <text>tRNA(Phe) + L-phenylalanine + ATP = L-phenylalanyl-tRNA(Phe) + AMP + diphosphate + H(+)</text>
        <dbReference type="Rhea" id="RHEA:19413"/>
        <dbReference type="Rhea" id="RHEA-COMP:9668"/>
        <dbReference type="Rhea" id="RHEA-COMP:9699"/>
        <dbReference type="ChEBI" id="CHEBI:15378"/>
        <dbReference type="ChEBI" id="CHEBI:30616"/>
        <dbReference type="ChEBI" id="CHEBI:33019"/>
        <dbReference type="ChEBI" id="CHEBI:58095"/>
        <dbReference type="ChEBI" id="CHEBI:78442"/>
        <dbReference type="ChEBI" id="CHEBI:78531"/>
        <dbReference type="ChEBI" id="CHEBI:456215"/>
        <dbReference type="EC" id="6.1.1.20"/>
    </reaction>
</comment>
<keyword evidence="9 20" id="KW-0436">Ligase</keyword>
<dbReference type="GO" id="GO:0006412">
    <property type="term" value="P:translation"/>
    <property type="evidence" value="ECO:0007669"/>
    <property type="project" value="UniProtKB-KW"/>
</dbReference>
<keyword evidence="15" id="KW-0648">Protein biosynthesis</keyword>
<feature type="domain" description="FDX-ACB" evidence="19">
    <location>
        <begin position="26"/>
        <end position="119"/>
    </location>
</feature>
<keyword evidence="7" id="KW-0963">Cytoplasm</keyword>
<evidence type="ECO:0000259" key="19">
    <source>
        <dbReference type="PROSITE" id="PS51447"/>
    </source>
</evidence>
<keyword evidence="12" id="KW-0067">ATP-binding</keyword>
<evidence type="ECO:0000256" key="8">
    <source>
        <dbReference type="ARBA" id="ARBA00022555"/>
    </source>
</evidence>
<organism evidence="20 21">
    <name type="scientific">Haemophilus influenzae</name>
    <dbReference type="NCBI Taxonomy" id="727"/>
    <lineage>
        <taxon>Bacteria</taxon>
        <taxon>Pseudomonadati</taxon>
        <taxon>Pseudomonadota</taxon>
        <taxon>Gammaproteobacteria</taxon>
        <taxon>Pasteurellales</taxon>
        <taxon>Pasteurellaceae</taxon>
        <taxon>Haemophilus</taxon>
    </lineage>
</organism>
<dbReference type="EC" id="6.1.1.20" evidence="5"/>
<evidence type="ECO:0000256" key="7">
    <source>
        <dbReference type="ARBA" id="ARBA00022490"/>
    </source>
</evidence>
<gene>
    <name evidence="20" type="primary">pheT_4</name>
    <name evidence="20" type="ORF">NCTC11872_02261</name>
</gene>
<evidence type="ECO:0000256" key="6">
    <source>
        <dbReference type="ARBA" id="ARBA00017032"/>
    </source>
</evidence>
<name>A0A2X1PLZ8_HAEIF</name>
<keyword evidence="8" id="KW-0820">tRNA-binding</keyword>
<reference evidence="20 21" key="1">
    <citation type="submission" date="2018-06" db="EMBL/GenBank/DDBJ databases">
        <authorList>
            <consortium name="Pathogen Informatics"/>
            <person name="Doyle S."/>
        </authorList>
    </citation>
    <scope>NUCLEOTIDE SEQUENCE [LARGE SCALE GENOMIC DNA]</scope>
    <source>
        <strain evidence="20 21">NCTC11872</strain>
    </source>
</reference>
<dbReference type="SMART" id="SM00896">
    <property type="entry name" value="FDX-ACB"/>
    <property type="match status" value="1"/>
</dbReference>
<evidence type="ECO:0000313" key="20">
    <source>
        <dbReference type="EMBL" id="SPX42621.1"/>
    </source>
</evidence>
<evidence type="ECO:0000256" key="5">
    <source>
        <dbReference type="ARBA" id="ARBA00012814"/>
    </source>
</evidence>
<evidence type="ECO:0000256" key="16">
    <source>
        <dbReference type="ARBA" id="ARBA00023146"/>
    </source>
</evidence>
<evidence type="ECO:0000256" key="11">
    <source>
        <dbReference type="ARBA" id="ARBA00022741"/>
    </source>
</evidence>
<keyword evidence="14" id="KW-0694">RNA-binding</keyword>
<dbReference type="FunFam" id="3.30.70.380:FF:000001">
    <property type="entry name" value="Phenylalanine--tRNA ligase beta subunit"/>
    <property type="match status" value="1"/>
</dbReference>
<evidence type="ECO:0000256" key="9">
    <source>
        <dbReference type="ARBA" id="ARBA00022598"/>
    </source>
</evidence>
<keyword evidence="16 20" id="KW-0030">Aminoacyl-tRNA synthetase</keyword>
<keyword evidence="10" id="KW-0479">Metal-binding</keyword>
<evidence type="ECO:0000256" key="17">
    <source>
        <dbReference type="ARBA" id="ARBA00033189"/>
    </source>
</evidence>
<evidence type="ECO:0000256" key="18">
    <source>
        <dbReference type="ARBA" id="ARBA00049255"/>
    </source>
</evidence>